<evidence type="ECO:0000256" key="4">
    <source>
        <dbReference type="ARBA" id="ARBA00022679"/>
    </source>
</evidence>
<sequence>MSTPLAHNHRPNYFHGLYAITHDVAQLSATALCNQVVAAIEGGARIIQYRHKNLTACQRQQQAHALLDCCRKHAIPLIINDDVALATTIGADGVHLGKDDMTLAAARAQLGEQAIIGTSCYNSIDLALKAQQAGADYVAFGRFFASATKPLALKANPALLQQAKRALNVPLIAIGGITADNGKMLIDAGADMLAAVNGVFAQTEIRVAAQQYAQLFK</sequence>
<proteinExistence type="inferred from homology"/>
<dbReference type="GO" id="GO:0009229">
    <property type="term" value="P:thiamine diphosphate biosynthetic process"/>
    <property type="evidence" value="ECO:0007669"/>
    <property type="project" value="UniProtKB-UniPathway"/>
</dbReference>
<gene>
    <name evidence="12" type="ORF">MNBD_GAMMA17-1402</name>
</gene>
<evidence type="ECO:0000256" key="1">
    <source>
        <dbReference type="ARBA" id="ARBA00001946"/>
    </source>
</evidence>
<comment type="catalytic activity">
    <reaction evidence="8">
        <text>4-methyl-5-(2-phosphooxyethyl)-thiazole + 4-amino-2-methyl-5-(diphosphooxymethyl)pyrimidine + H(+) = thiamine phosphate + diphosphate</text>
        <dbReference type="Rhea" id="RHEA:22328"/>
        <dbReference type="ChEBI" id="CHEBI:15378"/>
        <dbReference type="ChEBI" id="CHEBI:33019"/>
        <dbReference type="ChEBI" id="CHEBI:37575"/>
        <dbReference type="ChEBI" id="CHEBI:57841"/>
        <dbReference type="ChEBI" id="CHEBI:58296"/>
        <dbReference type="EC" id="2.5.1.3"/>
    </reaction>
</comment>
<keyword evidence="7" id="KW-0784">Thiamine biosynthesis</keyword>
<dbReference type="InterPro" id="IPR022998">
    <property type="entry name" value="ThiamineP_synth_TenI"/>
</dbReference>
<evidence type="ECO:0000256" key="7">
    <source>
        <dbReference type="ARBA" id="ARBA00022977"/>
    </source>
</evidence>
<evidence type="ECO:0000256" key="6">
    <source>
        <dbReference type="ARBA" id="ARBA00022842"/>
    </source>
</evidence>
<comment type="pathway">
    <text evidence="2">Cofactor biosynthesis; thiamine diphosphate biosynthesis; thiamine phosphate from 4-amino-2-methyl-5-diphosphomethylpyrimidine and 4-methyl-5-(2-phosphoethyl)-thiazole: step 1/1.</text>
</comment>
<dbReference type="UniPathway" id="UPA00060">
    <property type="reaction ID" value="UER00141"/>
</dbReference>
<keyword evidence="5" id="KW-0479">Metal-binding</keyword>
<dbReference type="GO" id="GO:0009228">
    <property type="term" value="P:thiamine biosynthetic process"/>
    <property type="evidence" value="ECO:0007669"/>
    <property type="project" value="UniProtKB-KW"/>
</dbReference>
<keyword evidence="6" id="KW-0460">Magnesium</keyword>
<comment type="catalytic activity">
    <reaction evidence="9">
        <text>2-(2-carboxy-4-methylthiazol-5-yl)ethyl phosphate + 4-amino-2-methyl-5-(diphosphooxymethyl)pyrimidine + 2 H(+) = thiamine phosphate + CO2 + diphosphate</text>
        <dbReference type="Rhea" id="RHEA:47848"/>
        <dbReference type="ChEBI" id="CHEBI:15378"/>
        <dbReference type="ChEBI" id="CHEBI:16526"/>
        <dbReference type="ChEBI" id="CHEBI:33019"/>
        <dbReference type="ChEBI" id="CHEBI:37575"/>
        <dbReference type="ChEBI" id="CHEBI:57841"/>
        <dbReference type="ChEBI" id="CHEBI:62890"/>
        <dbReference type="EC" id="2.5.1.3"/>
    </reaction>
</comment>
<reference evidence="12" key="1">
    <citation type="submission" date="2018-06" db="EMBL/GenBank/DDBJ databases">
        <authorList>
            <person name="Zhirakovskaya E."/>
        </authorList>
    </citation>
    <scope>NUCLEOTIDE SEQUENCE</scope>
</reference>
<dbReference type="NCBIfam" id="TIGR00693">
    <property type="entry name" value="thiE"/>
    <property type="match status" value="1"/>
</dbReference>
<dbReference type="HAMAP" id="MF_00097">
    <property type="entry name" value="TMP_synthase"/>
    <property type="match status" value="1"/>
</dbReference>
<evidence type="ECO:0000256" key="9">
    <source>
        <dbReference type="ARBA" id="ARBA00047851"/>
    </source>
</evidence>
<organism evidence="12">
    <name type="scientific">hydrothermal vent metagenome</name>
    <dbReference type="NCBI Taxonomy" id="652676"/>
    <lineage>
        <taxon>unclassified sequences</taxon>
        <taxon>metagenomes</taxon>
        <taxon>ecological metagenomes</taxon>
    </lineage>
</organism>
<name>A0A3B0Z898_9ZZZZ</name>
<feature type="domain" description="Thiamine phosphate synthase/TenI" evidence="11">
    <location>
        <begin position="17"/>
        <end position="198"/>
    </location>
</feature>
<dbReference type="PANTHER" id="PTHR20857:SF15">
    <property type="entry name" value="THIAMINE-PHOSPHATE SYNTHASE"/>
    <property type="match status" value="1"/>
</dbReference>
<dbReference type="GO" id="GO:0005737">
    <property type="term" value="C:cytoplasm"/>
    <property type="evidence" value="ECO:0007669"/>
    <property type="project" value="TreeGrafter"/>
</dbReference>
<comment type="catalytic activity">
    <reaction evidence="10">
        <text>2-[(2R,5Z)-2-carboxy-4-methylthiazol-5(2H)-ylidene]ethyl phosphate + 4-amino-2-methyl-5-(diphosphooxymethyl)pyrimidine + 2 H(+) = thiamine phosphate + CO2 + diphosphate</text>
        <dbReference type="Rhea" id="RHEA:47844"/>
        <dbReference type="ChEBI" id="CHEBI:15378"/>
        <dbReference type="ChEBI" id="CHEBI:16526"/>
        <dbReference type="ChEBI" id="CHEBI:33019"/>
        <dbReference type="ChEBI" id="CHEBI:37575"/>
        <dbReference type="ChEBI" id="CHEBI:57841"/>
        <dbReference type="ChEBI" id="CHEBI:62899"/>
        <dbReference type="EC" id="2.5.1.3"/>
    </reaction>
</comment>
<evidence type="ECO:0000256" key="2">
    <source>
        <dbReference type="ARBA" id="ARBA00005165"/>
    </source>
</evidence>
<keyword evidence="4 12" id="KW-0808">Transferase</keyword>
<evidence type="ECO:0000256" key="5">
    <source>
        <dbReference type="ARBA" id="ARBA00022723"/>
    </source>
</evidence>
<evidence type="ECO:0000256" key="8">
    <source>
        <dbReference type="ARBA" id="ARBA00047334"/>
    </source>
</evidence>
<dbReference type="SUPFAM" id="SSF51391">
    <property type="entry name" value="Thiamin phosphate synthase"/>
    <property type="match status" value="1"/>
</dbReference>
<dbReference type="EMBL" id="UOFQ01000147">
    <property type="protein sequence ID" value="VAW89645.1"/>
    <property type="molecule type" value="Genomic_DNA"/>
</dbReference>
<dbReference type="GO" id="GO:0004789">
    <property type="term" value="F:thiamine-phosphate diphosphorylase activity"/>
    <property type="evidence" value="ECO:0007669"/>
    <property type="project" value="UniProtKB-EC"/>
</dbReference>
<dbReference type="Pfam" id="PF02581">
    <property type="entry name" value="TMP-TENI"/>
    <property type="match status" value="1"/>
</dbReference>
<dbReference type="InterPro" id="IPR013785">
    <property type="entry name" value="Aldolase_TIM"/>
</dbReference>
<evidence type="ECO:0000256" key="3">
    <source>
        <dbReference type="ARBA" id="ARBA00012830"/>
    </source>
</evidence>
<comment type="cofactor">
    <cofactor evidence="1">
        <name>Mg(2+)</name>
        <dbReference type="ChEBI" id="CHEBI:18420"/>
    </cofactor>
</comment>
<dbReference type="AlphaFoldDB" id="A0A3B0Z898"/>
<evidence type="ECO:0000259" key="11">
    <source>
        <dbReference type="Pfam" id="PF02581"/>
    </source>
</evidence>
<dbReference type="InterPro" id="IPR036206">
    <property type="entry name" value="ThiamineP_synth_sf"/>
</dbReference>
<dbReference type="GO" id="GO:0046872">
    <property type="term" value="F:metal ion binding"/>
    <property type="evidence" value="ECO:0007669"/>
    <property type="project" value="UniProtKB-KW"/>
</dbReference>
<evidence type="ECO:0000256" key="10">
    <source>
        <dbReference type="ARBA" id="ARBA00047883"/>
    </source>
</evidence>
<dbReference type="Gene3D" id="3.20.20.70">
    <property type="entry name" value="Aldolase class I"/>
    <property type="match status" value="1"/>
</dbReference>
<dbReference type="PANTHER" id="PTHR20857">
    <property type="entry name" value="THIAMINE-PHOSPHATE PYROPHOSPHORYLASE"/>
    <property type="match status" value="1"/>
</dbReference>
<protein>
    <recommendedName>
        <fullName evidence="3">thiamine phosphate synthase</fullName>
        <ecNumber evidence="3">2.5.1.3</ecNumber>
    </recommendedName>
</protein>
<dbReference type="CDD" id="cd00564">
    <property type="entry name" value="TMP_TenI"/>
    <property type="match status" value="1"/>
</dbReference>
<evidence type="ECO:0000313" key="12">
    <source>
        <dbReference type="EMBL" id="VAW89645.1"/>
    </source>
</evidence>
<dbReference type="InterPro" id="IPR034291">
    <property type="entry name" value="TMP_synthase"/>
</dbReference>
<dbReference type="EC" id="2.5.1.3" evidence="3"/>
<accession>A0A3B0Z898</accession>